<dbReference type="GO" id="GO:0005730">
    <property type="term" value="C:nucleolus"/>
    <property type="evidence" value="ECO:0007669"/>
    <property type="project" value="UniProtKB-SubCell"/>
</dbReference>
<feature type="compositionally biased region" description="Basic and acidic residues" evidence="5">
    <location>
        <begin position="1"/>
        <end position="10"/>
    </location>
</feature>
<dbReference type="HOGENOM" id="CLU_025741_5_1_1"/>
<evidence type="ECO:0000259" key="6">
    <source>
        <dbReference type="PROSITE" id="PS50102"/>
    </source>
</evidence>
<evidence type="ECO:0000313" key="7">
    <source>
        <dbReference type="EMBL" id="EMD33976.1"/>
    </source>
</evidence>
<feature type="compositionally biased region" description="Basic and acidic residues" evidence="5">
    <location>
        <begin position="52"/>
        <end position="63"/>
    </location>
</feature>
<dbReference type="SUPFAM" id="SSF54928">
    <property type="entry name" value="RNA-binding domain, RBD"/>
    <property type="match status" value="1"/>
</dbReference>
<feature type="compositionally biased region" description="Basic and acidic residues" evidence="5">
    <location>
        <begin position="439"/>
        <end position="459"/>
    </location>
</feature>
<feature type="compositionally biased region" description="Basic and acidic residues" evidence="5">
    <location>
        <begin position="131"/>
        <end position="162"/>
    </location>
</feature>
<feature type="compositionally biased region" description="Acidic residues" evidence="5">
    <location>
        <begin position="280"/>
        <end position="297"/>
    </location>
</feature>
<keyword evidence="8" id="KW-1185">Reference proteome</keyword>
<name>M2R509_CERS8</name>
<feature type="region of interest" description="Disordered" evidence="5">
    <location>
        <begin position="1"/>
        <end position="298"/>
    </location>
</feature>
<feature type="compositionally biased region" description="Basic and acidic residues" evidence="5">
    <location>
        <begin position="169"/>
        <end position="179"/>
    </location>
</feature>
<feature type="compositionally biased region" description="Basic and acidic residues" evidence="5">
    <location>
        <begin position="212"/>
        <end position="221"/>
    </location>
</feature>
<keyword evidence="2 4" id="KW-0694">RNA-binding</keyword>
<evidence type="ECO:0000256" key="5">
    <source>
        <dbReference type="SAM" id="MobiDB-lite"/>
    </source>
</evidence>
<evidence type="ECO:0000256" key="1">
    <source>
        <dbReference type="ARBA" id="ARBA00004604"/>
    </source>
</evidence>
<protein>
    <recommendedName>
        <fullName evidence="6">RRM domain-containing protein</fullName>
    </recommendedName>
</protein>
<feature type="compositionally biased region" description="Low complexity" evidence="5">
    <location>
        <begin position="94"/>
        <end position="111"/>
    </location>
</feature>
<feature type="compositionally biased region" description="Low complexity" evidence="5">
    <location>
        <begin position="200"/>
        <end position="211"/>
    </location>
</feature>
<dbReference type="AlphaFoldDB" id="M2R509"/>
<dbReference type="PROSITE" id="PS50102">
    <property type="entry name" value="RRM"/>
    <property type="match status" value="1"/>
</dbReference>
<dbReference type="STRING" id="914234.M2R509"/>
<feature type="compositionally biased region" description="Low complexity" evidence="5">
    <location>
        <begin position="64"/>
        <end position="73"/>
    </location>
</feature>
<dbReference type="InterPro" id="IPR012677">
    <property type="entry name" value="Nucleotide-bd_a/b_plait_sf"/>
</dbReference>
<dbReference type="Gene3D" id="3.30.70.330">
    <property type="match status" value="1"/>
</dbReference>
<feature type="region of interest" description="Disordered" evidence="5">
    <location>
        <begin position="434"/>
        <end position="459"/>
    </location>
</feature>
<feature type="domain" description="RRM" evidence="6">
    <location>
        <begin position="329"/>
        <end position="407"/>
    </location>
</feature>
<feature type="compositionally biased region" description="Acidic residues" evidence="5">
    <location>
        <begin position="251"/>
        <end position="272"/>
    </location>
</feature>
<dbReference type="PANTHER" id="PTHR46754">
    <property type="entry name" value="MKI67 FHA DOMAIN-INTERACTING NUCLEOLAR PHOSPHOPROTEIN"/>
    <property type="match status" value="1"/>
</dbReference>
<evidence type="ECO:0000256" key="4">
    <source>
        <dbReference type="PROSITE-ProRule" id="PRU00176"/>
    </source>
</evidence>
<dbReference type="InterPro" id="IPR035979">
    <property type="entry name" value="RBD_domain_sf"/>
</dbReference>
<evidence type="ECO:0000256" key="2">
    <source>
        <dbReference type="ARBA" id="ARBA00022884"/>
    </source>
</evidence>
<evidence type="ECO:0000256" key="3">
    <source>
        <dbReference type="ARBA" id="ARBA00023242"/>
    </source>
</evidence>
<dbReference type="Pfam" id="PF00076">
    <property type="entry name" value="RRM_1"/>
    <property type="match status" value="1"/>
</dbReference>
<reference evidence="7 8" key="1">
    <citation type="journal article" date="2012" name="Proc. Natl. Acad. Sci. U.S.A.">
        <title>Comparative genomics of Ceriporiopsis subvermispora and Phanerochaete chrysosporium provide insight into selective ligninolysis.</title>
        <authorList>
            <person name="Fernandez-Fueyo E."/>
            <person name="Ruiz-Duenas F.J."/>
            <person name="Ferreira P."/>
            <person name="Floudas D."/>
            <person name="Hibbett D.S."/>
            <person name="Canessa P."/>
            <person name="Larrondo L.F."/>
            <person name="James T.Y."/>
            <person name="Seelenfreund D."/>
            <person name="Lobos S."/>
            <person name="Polanco R."/>
            <person name="Tello M."/>
            <person name="Honda Y."/>
            <person name="Watanabe T."/>
            <person name="Watanabe T."/>
            <person name="Ryu J.S."/>
            <person name="Kubicek C.P."/>
            <person name="Schmoll M."/>
            <person name="Gaskell J."/>
            <person name="Hammel K.E."/>
            <person name="St John F.J."/>
            <person name="Vanden Wymelenberg A."/>
            <person name="Sabat G."/>
            <person name="Splinter BonDurant S."/>
            <person name="Syed K."/>
            <person name="Yadav J.S."/>
            <person name="Doddapaneni H."/>
            <person name="Subramanian V."/>
            <person name="Lavin J.L."/>
            <person name="Oguiza J.A."/>
            <person name="Perez G."/>
            <person name="Pisabarro A.G."/>
            <person name="Ramirez L."/>
            <person name="Santoyo F."/>
            <person name="Master E."/>
            <person name="Coutinho P.M."/>
            <person name="Henrissat B."/>
            <person name="Lombard V."/>
            <person name="Magnuson J.K."/>
            <person name="Kuees U."/>
            <person name="Hori C."/>
            <person name="Igarashi K."/>
            <person name="Samejima M."/>
            <person name="Held B.W."/>
            <person name="Barry K.W."/>
            <person name="LaButti K.M."/>
            <person name="Lapidus A."/>
            <person name="Lindquist E.A."/>
            <person name="Lucas S.M."/>
            <person name="Riley R."/>
            <person name="Salamov A.A."/>
            <person name="Hoffmeister D."/>
            <person name="Schwenk D."/>
            <person name="Hadar Y."/>
            <person name="Yarden O."/>
            <person name="de Vries R.P."/>
            <person name="Wiebenga A."/>
            <person name="Stenlid J."/>
            <person name="Eastwood D."/>
            <person name="Grigoriev I.V."/>
            <person name="Berka R.M."/>
            <person name="Blanchette R.A."/>
            <person name="Kersten P."/>
            <person name="Martinez A.T."/>
            <person name="Vicuna R."/>
            <person name="Cullen D."/>
        </authorList>
    </citation>
    <scope>NUCLEOTIDE SEQUENCE [LARGE SCALE GENOMIC DNA]</scope>
    <source>
        <strain evidence="7 8">B</strain>
    </source>
</reference>
<dbReference type="Proteomes" id="UP000016930">
    <property type="component" value="Unassembled WGS sequence"/>
</dbReference>
<feature type="compositionally biased region" description="Low complexity" evidence="5">
    <location>
        <begin position="222"/>
        <end position="250"/>
    </location>
</feature>
<dbReference type="CDD" id="cd12307">
    <property type="entry name" value="RRM_NIFK_like"/>
    <property type="match status" value="1"/>
</dbReference>
<dbReference type="OrthoDB" id="21467at2759"/>
<sequence>MAKVTSDKLSKAVKQKKSAKDEVVKKPAQVVVEAAEKPTKTRAKPTPAPAPPKEKKAKEEKSKAVAAPAAPASPVIPTVDKTKKRKKADSVSEPAPAAPAQKTKASKPAPADTEEEAPKKKAKKAAAPEPIKAEVEKPAEKPKPTKPTTADKKGKKAAEKQPEPAVKAASEKKGKKREEVEESEAEQAESSKRKAKGKAPAKVAEPKAVVKVADKKVEVKPATKAAPPAKKTKITAKAPSPSPSAASQSEAQEEGEGSAAEEDKSDEEDEDEGHLYGFSTDDEGDSSDEEVSGDWEGIDVSKLPTIAKDDAVIKKKLEKAKKQPTEDRGVIYLGRLPHGFYEDQMRAYFTQFGEVTRLRLSRNKKTGQSKHYAFIEFDSSAVAKIVAETMDNYLLLGHILRCKMIPKDEVHPELWVGANRKWRKVPRDRVARVQHNKPRTKEEQEKAEKRLLGRQEQKKRKLEEAGIKYDFEAVAYKKKAKSAEA</sequence>
<dbReference type="InterPro" id="IPR000504">
    <property type="entry name" value="RRM_dom"/>
</dbReference>
<proteinExistence type="predicted"/>
<dbReference type="GO" id="GO:0003723">
    <property type="term" value="F:RNA binding"/>
    <property type="evidence" value="ECO:0007669"/>
    <property type="project" value="UniProtKB-UniRule"/>
</dbReference>
<organism evidence="7 8">
    <name type="scientific">Ceriporiopsis subvermispora (strain B)</name>
    <name type="common">White-rot fungus</name>
    <name type="synonym">Gelatoporia subvermispora</name>
    <dbReference type="NCBI Taxonomy" id="914234"/>
    <lineage>
        <taxon>Eukaryota</taxon>
        <taxon>Fungi</taxon>
        <taxon>Dikarya</taxon>
        <taxon>Basidiomycota</taxon>
        <taxon>Agaricomycotina</taxon>
        <taxon>Agaricomycetes</taxon>
        <taxon>Polyporales</taxon>
        <taxon>Gelatoporiaceae</taxon>
        <taxon>Gelatoporia</taxon>
    </lineage>
</organism>
<accession>M2R509</accession>
<dbReference type="SMART" id="SM00360">
    <property type="entry name" value="RRM"/>
    <property type="match status" value="1"/>
</dbReference>
<dbReference type="EMBL" id="KB445804">
    <property type="protein sequence ID" value="EMD33976.1"/>
    <property type="molecule type" value="Genomic_DNA"/>
</dbReference>
<comment type="subcellular location">
    <subcellularLocation>
        <location evidence="1">Nucleus</location>
        <location evidence="1">Nucleolus</location>
    </subcellularLocation>
</comment>
<keyword evidence="3" id="KW-0539">Nucleus</keyword>
<gene>
    <name evidence="7" type="ORF">CERSUDRAFT_141366</name>
</gene>
<evidence type="ECO:0000313" key="8">
    <source>
        <dbReference type="Proteomes" id="UP000016930"/>
    </source>
</evidence>